<dbReference type="Proteomes" id="UP000315440">
    <property type="component" value="Unassembled WGS sequence"/>
</dbReference>
<evidence type="ECO:0000313" key="2">
    <source>
        <dbReference type="EMBL" id="TWT86634.1"/>
    </source>
</evidence>
<evidence type="ECO:0000256" key="1">
    <source>
        <dbReference type="SAM" id="MobiDB-lite"/>
    </source>
</evidence>
<organism evidence="2 3">
    <name type="scientific">Pseudobythopirellula maris</name>
    <dbReference type="NCBI Taxonomy" id="2527991"/>
    <lineage>
        <taxon>Bacteria</taxon>
        <taxon>Pseudomonadati</taxon>
        <taxon>Planctomycetota</taxon>
        <taxon>Planctomycetia</taxon>
        <taxon>Pirellulales</taxon>
        <taxon>Lacipirellulaceae</taxon>
        <taxon>Pseudobythopirellula</taxon>
    </lineage>
</organism>
<comment type="caution">
    <text evidence="2">The sequence shown here is derived from an EMBL/GenBank/DDBJ whole genome shotgun (WGS) entry which is preliminary data.</text>
</comment>
<dbReference type="RefSeq" id="WP_146402566.1">
    <property type="nucleotide sequence ID" value="NZ_SJPQ01000004.1"/>
</dbReference>
<sequence length="163" mass="18005">MRRLGVAQSANAIAEFREHGGEPEHLGALLAHAEARPLAWDGGAVYRRVCGWRPGDLIEAGWPPVSDAQRRANEQHSSARRADRQAEHEEHNRRIGEAADRRREFRLALSGLPATEQERLLGMAQPDWREQGIIPGGRTALSTILKHPEARHAAEEALAQAVA</sequence>
<protein>
    <submittedName>
        <fullName evidence="2">Uncharacterized protein</fullName>
    </submittedName>
</protein>
<feature type="region of interest" description="Disordered" evidence="1">
    <location>
        <begin position="62"/>
        <end position="99"/>
    </location>
</feature>
<accession>A0A5C5ZH37</accession>
<feature type="compositionally biased region" description="Basic and acidic residues" evidence="1">
    <location>
        <begin position="80"/>
        <end position="99"/>
    </location>
</feature>
<name>A0A5C5ZH37_9BACT</name>
<dbReference type="AlphaFoldDB" id="A0A5C5ZH37"/>
<evidence type="ECO:0000313" key="3">
    <source>
        <dbReference type="Proteomes" id="UP000315440"/>
    </source>
</evidence>
<keyword evidence="3" id="KW-1185">Reference proteome</keyword>
<reference evidence="2 3" key="1">
    <citation type="submission" date="2019-02" db="EMBL/GenBank/DDBJ databases">
        <title>Deep-cultivation of Planctomycetes and their phenomic and genomic characterization uncovers novel biology.</title>
        <authorList>
            <person name="Wiegand S."/>
            <person name="Jogler M."/>
            <person name="Boedeker C."/>
            <person name="Pinto D."/>
            <person name="Vollmers J."/>
            <person name="Rivas-Marin E."/>
            <person name="Kohn T."/>
            <person name="Peeters S.H."/>
            <person name="Heuer A."/>
            <person name="Rast P."/>
            <person name="Oberbeckmann S."/>
            <person name="Bunk B."/>
            <person name="Jeske O."/>
            <person name="Meyerdierks A."/>
            <person name="Storesund J.E."/>
            <person name="Kallscheuer N."/>
            <person name="Luecker S."/>
            <person name="Lage O.M."/>
            <person name="Pohl T."/>
            <person name="Merkel B.J."/>
            <person name="Hornburger P."/>
            <person name="Mueller R.-W."/>
            <person name="Bruemmer F."/>
            <person name="Labrenz M."/>
            <person name="Spormann A.M."/>
            <person name="Op Den Camp H."/>
            <person name="Overmann J."/>
            <person name="Amann R."/>
            <person name="Jetten M.S.M."/>
            <person name="Mascher T."/>
            <person name="Medema M.H."/>
            <person name="Devos D.P."/>
            <person name="Kaster A.-K."/>
            <person name="Ovreas L."/>
            <person name="Rohde M."/>
            <person name="Galperin M.Y."/>
            <person name="Jogler C."/>
        </authorList>
    </citation>
    <scope>NUCLEOTIDE SEQUENCE [LARGE SCALE GENOMIC DNA]</scope>
    <source>
        <strain evidence="2 3">Mal64</strain>
    </source>
</reference>
<proteinExistence type="predicted"/>
<dbReference type="EMBL" id="SJPQ01000004">
    <property type="protein sequence ID" value="TWT86634.1"/>
    <property type="molecule type" value="Genomic_DNA"/>
</dbReference>
<gene>
    <name evidence="2" type="ORF">Mal64_34630</name>
</gene>